<gene>
    <name evidence="2" type="ORF">DPQ25_10830</name>
</gene>
<dbReference type="GO" id="GO:0004853">
    <property type="term" value="F:uroporphyrinogen decarboxylase activity"/>
    <property type="evidence" value="ECO:0007669"/>
    <property type="project" value="InterPro"/>
</dbReference>
<dbReference type="Proteomes" id="UP000249377">
    <property type="component" value="Unassembled WGS sequence"/>
</dbReference>
<evidence type="ECO:0000313" key="2">
    <source>
        <dbReference type="EMBL" id="RAQ25508.1"/>
    </source>
</evidence>
<evidence type="ECO:0000313" key="3">
    <source>
        <dbReference type="Proteomes" id="UP000249377"/>
    </source>
</evidence>
<protein>
    <recommendedName>
        <fullName evidence="1">Uroporphyrinogen decarboxylase (URO-D) domain-containing protein</fullName>
    </recommendedName>
</protein>
<dbReference type="EMBL" id="QLYR01000008">
    <property type="protein sequence ID" value="RAQ25508.1"/>
    <property type="molecule type" value="Genomic_DNA"/>
</dbReference>
<dbReference type="Gene3D" id="3.20.20.210">
    <property type="match status" value="1"/>
</dbReference>
<comment type="caution">
    <text evidence="2">The sequence shown here is derived from an EMBL/GenBank/DDBJ whole genome shotgun (WGS) entry which is preliminary data.</text>
</comment>
<dbReference type="SUPFAM" id="SSF51726">
    <property type="entry name" value="UROD/MetE-like"/>
    <property type="match status" value="1"/>
</dbReference>
<sequence>MGGIAVVLLKKYEFQPDYRNIVMAANNQWAPRLPLYEHAVGAKVIFETVGTRPFDKMFSKDMAESRQGFREYWDFWRQMGYDTASMEFCLCGVLVGGGALGEHKDGCIKNRADFERYPWKDIPRLYFEAYAPYIRNFAEACPPEMRAIGGVGNGLFETVQDLVGYMDLCYIKGDDEELFEDIFKAMGDVQYRIWERFIEEFSDVFCVLRFGDDLGFNTMTLISTDDIRKNIIPQYRRITDKVHAMGKPFLLHSCGNLFAVFDELIDGAKIDAKHSNEDGIAHFSTWVERYGDRIGNFGGIDTDVLCRYPETYIKDYILDCLDKVQERGGIAFSSGNSIPDYVPAEGYLAMIDTIRAWRQDHRL</sequence>
<organism evidence="2 3">
    <name type="scientific">Hydrogeniiclostridium mannosilyticum</name>
    <dbReference type="NCBI Taxonomy" id="2764322"/>
    <lineage>
        <taxon>Bacteria</taxon>
        <taxon>Bacillati</taxon>
        <taxon>Bacillota</taxon>
        <taxon>Clostridia</taxon>
        <taxon>Eubacteriales</taxon>
        <taxon>Acutalibacteraceae</taxon>
        <taxon>Hydrogeniiclostridium</taxon>
    </lineage>
</organism>
<reference evidence="2 3" key="1">
    <citation type="submission" date="2018-06" db="EMBL/GenBank/DDBJ databases">
        <title>Noncontiguous genome sequence of Ruminococcaceae bacterium ASD2818.</title>
        <authorList>
            <person name="Chaplin A.V."/>
            <person name="Sokolova S.R."/>
            <person name="Kochetkova T.O."/>
            <person name="Goltsov A.Y."/>
            <person name="Trofimov D.Y."/>
            <person name="Efimov B.A."/>
        </authorList>
    </citation>
    <scope>NUCLEOTIDE SEQUENCE [LARGE SCALE GENOMIC DNA]</scope>
    <source>
        <strain evidence="2 3">ASD2818</strain>
    </source>
</reference>
<dbReference type="PANTHER" id="PTHR47099:SF1">
    <property type="entry name" value="METHYLCOBAMIDE:COM METHYLTRANSFERASE MTBA"/>
    <property type="match status" value="1"/>
</dbReference>
<evidence type="ECO:0000259" key="1">
    <source>
        <dbReference type="Pfam" id="PF01208"/>
    </source>
</evidence>
<dbReference type="PANTHER" id="PTHR47099">
    <property type="entry name" value="METHYLCOBAMIDE:COM METHYLTRANSFERASE MTBA"/>
    <property type="match status" value="1"/>
</dbReference>
<dbReference type="InterPro" id="IPR052024">
    <property type="entry name" value="Methanogen_methyltrans"/>
</dbReference>
<proteinExistence type="predicted"/>
<dbReference type="InterPro" id="IPR038071">
    <property type="entry name" value="UROD/MetE-like_sf"/>
</dbReference>
<feature type="domain" description="Uroporphyrinogen decarboxylase (URO-D)" evidence="1">
    <location>
        <begin position="108"/>
        <end position="357"/>
    </location>
</feature>
<name>A0A328U9V6_9FIRM</name>
<dbReference type="AlphaFoldDB" id="A0A328U9V6"/>
<dbReference type="InterPro" id="IPR000257">
    <property type="entry name" value="Uroporphyrinogen_deCOase"/>
</dbReference>
<accession>A0A328U9V6</accession>
<keyword evidence="3" id="KW-1185">Reference proteome</keyword>
<dbReference type="GO" id="GO:0006779">
    <property type="term" value="P:porphyrin-containing compound biosynthetic process"/>
    <property type="evidence" value="ECO:0007669"/>
    <property type="project" value="InterPro"/>
</dbReference>
<dbReference type="Pfam" id="PF01208">
    <property type="entry name" value="URO-D"/>
    <property type="match status" value="1"/>
</dbReference>